<organism evidence="4 5">
    <name type="scientific">Lacticaseibacillus sharpeae JCM 1186 = DSM 20505</name>
    <dbReference type="NCBI Taxonomy" id="1291052"/>
    <lineage>
        <taxon>Bacteria</taxon>
        <taxon>Bacillati</taxon>
        <taxon>Bacillota</taxon>
        <taxon>Bacilli</taxon>
        <taxon>Lactobacillales</taxon>
        <taxon>Lactobacillaceae</taxon>
        <taxon>Lacticaseibacillus</taxon>
    </lineage>
</organism>
<keyword evidence="5" id="KW-1185">Reference proteome</keyword>
<feature type="binding site" evidence="2">
    <location>
        <begin position="264"/>
        <end position="271"/>
    </location>
    <ligand>
        <name>ATP</name>
        <dbReference type="ChEBI" id="CHEBI:30616"/>
    </ligand>
</feature>
<feature type="binding site" evidence="2">
    <location>
        <begin position="301"/>
        <end position="302"/>
    </location>
    <ligand>
        <name>ATP</name>
        <dbReference type="ChEBI" id="CHEBI:30616"/>
    </ligand>
</feature>
<dbReference type="PANTHER" id="PTHR13504">
    <property type="entry name" value="FIDO DOMAIN-CONTAINING PROTEIN DDB_G0283145"/>
    <property type="match status" value="1"/>
</dbReference>
<accession>A0A0R1ZI78</accession>
<gene>
    <name evidence="4" type="ORF">FC18_GL002279</name>
</gene>
<dbReference type="InterPro" id="IPR040198">
    <property type="entry name" value="Fido_containing"/>
</dbReference>
<dbReference type="PROSITE" id="PS51459">
    <property type="entry name" value="FIDO"/>
    <property type="match status" value="1"/>
</dbReference>
<dbReference type="AlphaFoldDB" id="A0A0R1ZI78"/>
<feature type="active site" evidence="1">
    <location>
        <position position="260"/>
    </location>
</feature>
<dbReference type="EMBL" id="AYYO01000047">
    <property type="protein sequence ID" value="KRM54680.1"/>
    <property type="molecule type" value="Genomic_DNA"/>
</dbReference>
<dbReference type="PANTHER" id="PTHR13504:SF40">
    <property type="entry name" value="FIDO DOMAIN-CONTAINING PROTEIN"/>
    <property type="match status" value="1"/>
</dbReference>
<dbReference type="Gene3D" id="1.10.3290.10">
    <property type="entry name" value="Fido-like domain"/>
    <property type="match status" value="1"/>
</dbReference>
<reference evidence="4 5" key="1">
    <citation type="journal article" date="2015" name="Genome Announc.">
        <title>Expanding the biotechnology potential of lactobacilli through comparative genomics of 213 strains and associated genera.</title>
        <authorList>
            <person name="Sun Z."/>
            <person name="Harris H.M."/>
            <person name="McCann A."/>
            <person name="Guo C."/>
            <person name="Argimon S."/>
            <person name="Zhang W."/>
            <person name="Yang X."/>
            <person name="Jeffery I.B."/>
            <person name="Cooney J.C."/>
            <person name="Kagawa T.F."/>
            <person name="Liu W."/>
            <person name="Song Y."/>
            <person name="Salvetti E."/>
            <person name="Wrobel A."/>
            <person name="Rasinkangas P."/>
            <person name="Parkhill J."/>
            <person name="Rea M.C."/>
            <person name="O'Sullivan O."/>
            <person name="Ritari J."/>
            <person name="Douillard F.P."/>
            <person name="Paul Ross R."/>
            <person name="Yang R."/>
            <person name="Briner A.E."/>
            <person name="Felis G.E."/>
            <person name="de Vos W.M."/>
            <person name="Barrangou R."/>
            <person name="Klaenhammer T.R."/>
            <person name="Caufield P.W."/>
            <person name="Cui Y."/>
            <person name="Zhang H."/>
            <person name="O'Toole P.W."/>
        </authorList>
    </citation>
    <scope>NUCLEOTIDE SEQUENCE [LARGE SCALE GENOMIC DNA]</scope>
    <source>
        <strain evidence="4 5">DSM 20505</strain>
    </source>
</reference>
<dbReference type="InterPro" id="IPR003812">
    <property type="entry name" value="Fido"/>
</dbReference>
<dbReference type="PATRIC" id="fig|1291052.5.peg.2349"/>
<evidence type="ECO:0000313" key="5">
    <source>
        <dbReference type="Proteomes" id="UP000051679"/>
    </source>
</evidence>
<keyword evidence="2" id="KW-0067">ATP-binding</keyword>
<evidence type="ECO:0000256" key="2">
    <source>
        <dbReference type="PIRSR" id="PIRSR640198-2"/>
    </source>
</evidence>
<comment type="caution">
    <text evidence="4">The sequence shown here is derived from an EMBL/GenBank/DDBJ whole genome shotgun (WGS) entry which is preliminary data.</text>
</comment>
<evidence type="ECO:0000259" key="3">
    <source>
        <dbReference type="PROSITE" id="PS51459"/>
    </source>
</evidence>
<dbReference type="RefSeq" id="WP_056976141.1">
    <property type="nucleotide sequence ID" value="NZ_AYYO01000047.1"/>
</dbReference>
<dbReference type="GO" id="GO:0005524">
    <property type="term" value="F:ATP binding"/>
    <property type="evidence" value="ECO:0007669"/>
    <property type="project" value="UniProtKB-KW"/>
</dbReference>
<sequence length="436" mass="49732">MANYKLLSKFKYGADGRTRLSNDAVENEYQKRLNGYSTVITNLYPRLVDKEKLELGLASGHSTSINPYPIFWVVTPQHLQKIDEVHRLSTSISAITSRNNMPQVAVESYLRSLLTNEIFFTNEIEGVHTNPEEISTIVWDVDSEKKSSNRRLESTIRQYTSALGAKQQQIKTLADFRNIYNQLLKDEISDKDLPDGTLFRDSFVFIGKGSGIDKTAVHLPPEKESEINVALTQLISFMNDDRLTPIDKSLATHFMFENTHPFKDGNGRTGRYLLSSYLSKKLDSFTGLTISTSIHNHVQKYYQLFRDAGNIENRGDLTNFIDGMLDIIIDGQQSVITQMQSRKSKLDENMKHIQKLYPTLNDDYNSILYIFLQSKLFTDGKKNGIQDRQLAEIAKNSRNISRRAFKTIIDDLTDKKIITLVSSNPLQHVLSDNCIN</sequence>
<dbReference type="Proteomes" id="UP000051679">
    <property type="component" value="Unassembled WGS sequence"/>
</dbReference>
<dbReference type="SUPFAM" id="SSF140931">
    <property type="entry name" value="Fic-like"/>
    <property type="match status" value="1"/>
</dbReference>
<feature type="binding site" evidence="2">
    <location>
        <position position="313"/>
    </location>
    <ligand>
        <name>ATP</name>
        <dbReference type="ChEBI" id="CHEBI:30616"/>
    </ligand>
</feature>
<dbReference type="Pfam" id="PF02661">
    <property type="entry name" value="Fic"/>
    <property type="match status" value="1"/>
</dbReference>
<feature type="domain" description="Fido" evidence="3">
    <location>
        <begin position="171"/>
        <end position="323"/>
    </location>
</feature>
<dbReference type="InterPro" id="IPR036597">
    <property type="entry name" value="Fido-like_dom_sf"/>
</dbReference>
<evidence type="ECO:0000313" key="4">
    <source>
        <dbReference type="EMBL" id="KRM54680.1"/>
    </source>
</evidence>
<proteinExistence type="predicted"/>
<dbReference type="OrthoDB" id="9813719at2"/>
<keyword evidence="2" id="KW-0547">Nucleotide-binding</keyword>
<protein>
    <recommendedName>
        <fullName evidence="3">Fido domain-containing protein</fullName>
    </recommendedName>
</protein>
<name>A0A0R1ZI78_9LACO</name>
<dbReference type="STRING" id="1291052.FC18_GL002279"/>
<evidence type="ECO:0000256" key="1">
    <source>
        <dbReference type="PIRSR" id="PIRSR640198-1"/>
    </source>
</evidence>